<comment type="similarity">
    <text evidence="1 4">Belongs to the FGGY kinase family.</text>
</comment>
<gene>
    <name evidence="7" type="ORF">EXU48_19440</name>
</gene>
<dbReference type="Gene3D" id="3.30.420.40">
    <property type="match status" value="2"/>
</dbReference>
<keyword evidence="2 4" id="KW-0808">Transferase</keyword>
<dbReference type="PANTHER" id="PTHR43095:SF2">
    <property type="entry name" value="GLUCONOKINASE"/>
    <property type="match status" value="1"/>
</dbReference>
<dbReference type="Proteomes" id="UP000504882">
    <property type="component" value="Unassembled WGS sequence"/>
</dbReference>
<dbReference type="InterPro" id="IPR018485">
    <property type="entry name" value="FGGY_C"/>
</dbReference>
<keyword evidence="3 4" id="KW-0418">Kinase</keyword>
<comment type="caution">
    <text evidence="7">The sequence shown here is derived from an EMBL/GenBank/DDBJ whole genome shotgun (WGS) entry which is preliminary data.</text>
</comment>
<proteinExistence type="inferred from homology"/>
<organism evidence="7 8">
    <name type="scientific">Occultella glacieicola</name>
    <dbReference type="NCBI Taxonomy" id="2518684"/>
    <lineage>
        <taxon>Bacteria</taxon>
        <taxon>Bacillati</taxon>
        <taxon>Actinomycetota</taxon>
        <taxon>Actinomycetes</taxon>
        <taxon>Micrococcales</taxon>
        <taxon>Ruaniaceae</taxon>
        <taxon>Occultella</taxon>
    </lineage>
</organism>
<evidence type="ECO:0000256" key="3">
    <source>
        <dbReference type="ARBA" id="ARBA00022777"/>
    </source>
</evidence>
<keyword evidence="8" id="KW-1185">Reference proteome</keyword>
<dbReference type="PROSITE" id="PS00933">
    <property type="entry name" value="FGGY_KINASES_1"/>
    <property type="match status" value="1"/>
</dbReference>
<feature type="domain" description="Carbohydrate kinase FGGY N-terminal" evidence="5">
    <location>
        <begin position="8"/>
        <end position="260"/>
    </location>
</feature>
<dbReference type="InterPro" id="IPR018483">
    <property type="entry name" value="Carb_kinase_FGGY_CS"/>
</dbReference>
<dbReference type="GO" id="GO:0016301">
    <property type="term" value="F:kinase activity"/>
    <property type="evidence" value="ECO:0007669"/>
    <property type="project" value="UniProtKB-KW"/>
</dbReference>
<dbReference type="PIRSF" id="PIRSF000538">
    <property type="entry name" value="GlpK"/>
    <property type="match status" value="1"/>
</dbReference>
<dbReference type="InterPro" id="IPR050406">
    <property type="entry name" value="FGGY_Carb_Kinase"/>
</dbReference>
<evidence type="ECO:0000256" key="2">
    <source>
        <dbReference type="ARBA" id="ARBA00022679"/>
    </source>
</evidence>
<sequence>MAGPLPVLIGLDVGTTAAKVAAFEVADATGAGRSATAVGAAAAEALREYRLEQPHPGWQVQDPAAILAAIDAALADVVASLDGRRILGVSVSTAMHGLIGLGADSVPLTPLITWADARSAPQARELRAAGRGAELLRLTGTPVHPMSPLVKLRWLGRHEPDLVARARWWIGLKDLVLEHLTGHLVTELSSASATGLFDVHSRAWSPEALALAGISADQLPEVLPTTATLPLAAEVADATGLTAGLPVAVGAADGPLGNLGTGAITPGIAGLSLGTSGAVRMAVNGPVTDDAGRLFCYALTEDLWVLGGAVSNGGITLRWAGETFTPDLLTHGHADTELLALATQVPAGADGLVMLPYVLSERAPLWDPDLTGAFLGVRHHHGRAHFLRAAVEGVCLQVATIVDLLDATAPVRAVRATGGPFRAQLWRQVMAATIGRPFAIASDAGGTALGAAALGWYALDGAADLATALQAVGGPGGEGGVDGGTQVPVSADLVAGYATRRSRLPELIRSLAEVADVFENARP</sequence>
<dbReference type="RefSeq" id="WP_133109354.1">
    <property type="nucleotide sequence ID" value="NZ_SMNA01000011.1"/>
</dbReference>
<evidence type="ECO:0000313" key="8">
    <source>
        <dbReference type="Proteomes" id="UP000504882"/>
    </source>
</evidence>
<accession>A0ABY2DYZ3</accession>
<dbReference type="EMBL" id="SMNA01000011">
    <property type="protein sequence ID" value="TDE89613.1"/>
    <property type="molecule type" value="Genomic_DNA"/>
</dbReference>
<name>A0ABY2DYZ3_9MICO</name>
<feature type="domain" description="Carbohydrate kinase FGGY C-terminal" evidence="6">
    <location>
        <begin position="271"/>
        <end position="458"/>
    </location>
</feature>
<dbReference type="InterPro" id="IPR018484">
    <property type="entry name" value="FGGY_N"/>
</dbReference>
<evidence type="ECO:0000259" key="6">
    <source>
        <dbReference type="Pfam" id="PF02782"/>
    </source>
</evidence>
<dbReference type="InterPro" id="IPR043129">
    <property type="entry name" value="ATPase_NBD"/>
</dbReference>
<dbReference type="Pfam" id="PF00370">
    <property type="entry name" value="FGGY_N"/>
    <property type="match status" value="1"/>
</dbReference>
<evidence type="ECO:0000256" key="1">
    <source>
        <dbReference type="ARBA" id="ARBA00009156"/>
    </source>
</evidence>
<reference evidence="7 8" key="1">
    <citation type="submission" date="2019-03" db="EMBL/GenBank/DDBJ databases">
        <title>Genomic features of bacteria from cold environments.</title>
        <authorList>
            <person name="Shen L."/>
        </authorList>
    </citation>
    <scope>NUCLEOTIDE SEQUENCE [LARGE SCALE GENOMIC DNA]</scope>
    <source>
        <strain evidence="8">T3246-1</strain>
    </source>
</reference>
<evidence type="ECO:0000313" key="7">
    <source>
        <dbReference type="EMBL" id="TDE89613.1"/>
    </source>
</evidence>
<dbReference type="CDD" id="cd07770">
    <property type="entry name" value="ASKHA_NBD_FGGY_GntK"/>
    <property type="match status" value="1"/>
</dbReference>
<dbReference type="SUPFAM" id="SSF53067">
    <property type="entry name" value="Actin-like ATPase domain"/>
    <property type="match status" value="2"/>
</dbReference>
<protein>
    <submittedName>
        <fullName evidence="7">Sugar kinase</fullName>
    </submittedName>
</protein>
<dbReference type="PANTHER" id="PTHR43095">
    <property type="entry name" value="SUGAR KINASE"/>
    <property type="match status" value="1"/>
</dbReference>
<evidence type="ECO:0000259" key="5">
    <source>
        <dbReference type="Pfam" id="PF00370"/>
    </source>
</evidence>
<evidence type="ECO:0000256" key="4">
    <source>
        <dbReference type="RuleBase" id="RU003733"/>
    </source>
</evidence>
<dbReference type="Pfam" id="PF02782">
    <property type="entry name" value="FGGY_C"/>
    <property type="match status" value="1"/>
</dbReference>
<dbReference type="InterPro" id="IPR000577">
    <property type="entry name" value="Carb_kinase_FGGY"/>
</dbReference>
<dbReference type="PROSITE" id="PS00445">
    <property type="entry name" value="FGGY_KINASES_2"/>
    <property type="match status" value="1"/>
</dbReference>